<dbReference type="KEGG" id="pdf:CD630DERM_02110"/>
<dbReference type="PANTHER" id="PTHR43584">
    <property type="entry name" value="NUCLEOTIDYL TRANSFERASE"/>
    <property type="match status" value="1"/>
</dbReference>
<dbReference type="PANTHER" id="PTHR43584:SF5">
    <property type="entry name" value="PROTEIN LICC"/>
    <property type="match status" value="1"/>
</dbReference>
<dbReference type="AlphaFoldDB" id="A0A381I4R8"/>
<evidence type="ECO:0000256" key="1">
    <source>
        <dbReference type="ARBA" id="ARBA00022679"/>
    </source>
</evidence>
<dbReference type="GO" id="GO:0003983">
    <property type="term" value="F:UTP:glucose-1-phosphate uridylyltransferase activity"/>
    <property type="evidence" value="ECO:0007669"/>
    <property type="project" value="UniProtKB-EC"/>
</dbReference>
<dbReference type="InterPro" id="IPR050065">
    <property type="entry name" value="GlmU-like"/>
</dbReference>
<evidence type="ECO:0000259" key="3">
    <source>
        <dbReference type="Pfam" id="PF00483"/>
    </source>
</evidence>
<dbReference type="CDD" id="cd02523">
    <property type="entry name" value="PC_cytidylyltransferase"/>
    <property type="match status" value="1"/>
</dbReference>
<dbReference type="PIRSF" id="PIRSF037382">
    <property type="entry name" value="CCT_LicC"/>
    <property type="match status" value="1"/>
</dbReference>
<name>A0A381I4R8_CLODI</name>
<proteinExistence type="predicted"/>
<sequence length="241" mass="28409">MKAIILAAGLGTRLKPLTSECPKPLVKVNGKPMIETQIECLLEKGIKDIKVAVGYLKEKFYYLAEKYNVELIYNNKYDIYNNIYTMYLLREHLPDSYVIEGDVYICNNFIDPDIKESTYFTLYKENFNNEFIFKFDENNKVYDMYVGDNKGYILCGVSYWSLTDGNIIAKKLEETIENGDFESLFWDDVVMKNKDALNMYIQKIDFKDCFEIDNEKDLRFSEKCIVQNNKFTMKKILQYSK</sequence>
<dbReference type="RefSeq" id="WP_011860673.1">
    <property type="nucleotide sequence ID" value="NZ_BAABSG010000007.1"/>
</dbReference>
<gene>
    <name evidence="4" type="primary">licC</name>
    <name evidence="4" type="ORF">NCTC13307_00185</name>
</gene>
<organism evidence="4">
    <name type="scientific">Clostridioides difficile</name>
    <name type="common">Peptoclostridium difficile</name>
    <dbReference type="NCBI Taxonomy" id="1496"/>
    <lineage>
        <taxon>Bacteria</taxon>
        <taxon>Bacillati</taxon>
        <taxon>Bacillota</taxon>
        <taxon>Clostridia</taxon>
        <taxon>Peptostreptococcales</taxon>
        <taxon>Peptostreptococcaceae</taxon>
        <taxon>Clostridioides</taxon>
    </lineage>
</organism>
<dbReference type="EMBL" id="UFWD01000001">
    <property type="protein sequence ID" value="SUY20488.1"/>
    <property type="molecule type" value="Genomic_DNA"/>
</dbReference>
<dbReference type="EC" id="2.7.7.9" evidence="4"/>
<dbReference type="Gene3D" id="3.90.550.10">
    <property type="entry name" value="Spore Coat Polysaccharide Biosynthesis Protein SpsA, Chain A"/>
    <property type="match status" value="1"/>
</dbReference>
<dbReference type="InterPro" id="IPR017189">
    <property type="entry name" value="CTP-phospocholine_CTT"/>
</dbReference>
<dbReference type="InterPro" id="IPR029044">
    <property type="entry name" value="Nucleotide-diphossugar_trans"/>
</dbReference>
<reference evidence="4" key="1">
    <citation type="submission" date="2018-06" db="EMBL/GenBank/DDBJ databases">
        <authorList>
            <consortium name="Pathogen Informatics"/>
            <person name="Doyle S."/>
        </authorList>
    </citation>
    <scope>NUCLEOTIDE SEQUENCE</scope>
    <source>
        <strain evidence="4">NCTC13307</strain>
    </source>
</reference>
<dbReference type="SUPFAM" id="SSF53448">
    <property type="entry name" value="Nucleotide-diphospho-sugar transferases"/>
    <property type="match status" value="1"/>
</dbReference>
<accession>A0A381I4R8</accession>
<dbReference type="InterPro" id="IPR005835">
    <property type="entry name" value="NTP_transferase_dom"/>
</dbReference>
<keyword evidence="1 4" id="KW-0808">Transferase</keyword>
<evidence type="ECO:0000313" key="4">
    <source>
        <dbReference type="EMBL" id="SUY20488.1"/>
    </source>
</evidence>
<feature type="domain" description="Nucleotidyl transferase" evidence="3">
    <location>
        <begin position="2"/>
        <end position="58"/>
    </location>
</feature>
<dbReference type="Pfam" id="PF00483">
    <property type="entry name" value="NTP_transferase"/>
    <property type="match status" value="1"/>
</dbReference>
<keyword evidence="2 4" id="KW-0548">Nucleotidyltransferase</keyword>
<evidence type="ECO:0000256" key="2">
    <source>
        <dbReference type="ARBA" id="ARBA00022695"/>
    </source>
</evidence>
<protein>
    <submittedName>
        <fullName evidence="4">Lic-1 operon protein</fullName>
        <ecNumber evidence="4">2.7.7.9</ecNumber>
    </submittedName>
</protein>